<name>A0ABD3P4W8_9STRA</name>
<evidence type="ECO:0000313" key="2">
    <source>
        <dbReference type="Proteomes" id="UP001530315"/>
    </source>
</evidence>
<comment type="caution">
    <text evidence="1">The sequence shown here is derived from an EMBL/GenBank/DDBJ whole genome shotgun (WGS) entry which is preliminary data.</text>
</comment>
<dbReference type="Proteomes" id="UP001530315">
    <property type="component" value="Unassembled WGS sequence"/>
</dbReference>
<dbReference type="EMBL" id="JALLAZ020001015">
    <property type="protein sequence ID" value="KAL3782463.1"/>
    <property type="molecule type" value="Genomic_DNA"/>
</dbReference>
<evidence type="ECO:0008006" key="3">
    <source>
        <dbReference type="Google" id="ProtNLM"/>
    </source>
</evidence>
<dbReference type="AlphaFoldDB" id="A0ABD3P4W8"/>
<sequence>MCGSTNGRVQFDHPFFFDGIMMPSGKIVENDISLPSSAPVALWDPKFLGRTTNRADERIAIKVSWKRSNKSVQKECRILQSLASVPHLERCIGGPNEYPYEDGRTMIALTPVMASSAYDDDDITSDLSKVNPGIPQSKSVNSVVETMVEILKLGIYTVDVQPLINKETGEVLFIDFTEANRLSIPLTPVDESALVGFCGEMFALIPDSLRGLAAEVLKTEMNGLNNDTTPLSEKVIDILESVWLETMLE</sequence>
<organism evidence="1 2">
    <name type="scientific">Stephanodiscus triporus</name>
    <dbReference type="NCBI Taxonomy" id="2934178"/>
    <lineage>
        <taxon>Eukaryota</taxon>
        <taxon>Sar</taxon>
        <taxon>Stramenopiles</taxon>
        <taxon>Ochrophyta</taxon>
        <taxon>Bacillariophyta</taxon>
        <taxon>Coscinodiscophyceae</taxon>
        <taxon>Thalassiosirophycidae</taxon>
        <taxon>Stephanodiscales</taxon>
        <taxon>Stephanodiscaceae</taxon>
        <taxon>Stephanodiscus</taxon>
    </lineage>
</organism>
<keyword evidence="2" id="KW-1185">Reference proteome</keyword>
<gene>
    <name evidence="1" type="ORF">ACHAW5_009011</name>
</gene>
<evidence type="ECO:0000313" key="1">
    <source>
        <dbReference type="EMBL" id="KAL3782463.1"/>
    </source>
</evidence>
<protein>
    <recommendedName>
        <fullName evidence="3">Protein kinase domain-containing protein</fullName>
    </recommendedName>
</protein>
<proteinExistence type="predicted"/>
<reference evidence="1 2" key="1">
    <citation type="submission" date="2024-10" db="EMBL/GenBank/DDBJ databases">
        <title>Updated reference genomes for cyclostephanoid diatoms.</title>
        <authorList>
            <person name="Roberts W.R."/>
            <person name="Alverson A.J."/>
        </authorList>
    </citation>
    <scope>NUCLEOTIDE SEQUENCE [LARGE SCALE GENOMIC DNA]</scope>
    <source>
        <strain evidence="1 2">AJA276-08</strain>
    </source>
</reference>
<accession>A0ABD3P4W8</accession>